<feature type="region of interest" description="Disordered" evidence="1">
    <location>
        <begin position="132"/>
        <end position="172"/>
    </location>
</feature>
<organism evidence="2 3">
    <name type="scientific">Liparis tanakae</name>
    <name type="common">Tanaka's snailfish</name>
    <dbReference type="NCBI Taxonomy" id="230148"/>
    <lineage>
        <taxon>Eukaryota</taxon>
        <taxon>Metazoa</taxon>
        <taxon>Chordata</taxon>
        <taxon>Craniata</taxon>
        <taxon>Vertebrata</taxon>
        <taxon>Euteleostomi</taxon>
        <taxon>Actinopterygii</taxon>
        <taxon>Neopterygii</taxon>
        <taxon>Teleostei</taxon>
        <taxon>Neoteleostei</taxon>
        <taxon>Acanthomorphata</taxon>
        <taxon>Eupercaria</taxon>
        <taxon>Perciformes</taxon>
        <taxon>Cottioidei</taxon>
        <taxon>Cottales</taxon>
        <taxon>Liparidae</taxon>
        <taxon>Liparis</taxon>
    </lineage>
</organism>
<protein>
    <submittedName>
        <fullName evidence="2">Uncharacterized protein</fullName>
    </submittedName>
</protein>
<dbReference type="AlphaFoldDB" id="A0A4Z2EPC9"/>
<dbReference type="Proteomes" id="UP000314294">
    <property type="component" value="Unassembled WGS sequence"/>
</dbReference>
<comment type="caution">
    <text evidence="2">The sequence shown here is derived from an EMBL/GenBank/DDBJ whole genome shotgun (WGS) entry which is preliminary data.</text>
</comment>
<feature type="compositionally biased region" description="Low complexity" evidence="1">
    <location>
        <begin position="25"/>
        <end position="44"/>
    </location>
</feature>
<feature type="region of interest" description="Disordered" evidence="1">
    <location>
        <begin position="23"/>
        <end position="44"/>
    </location>
</feature>
<evidence type="ECO:0000313" key="3">
    <source>
        <dbReference type="Proteomes" id="UP000314294"/>
    </source>
</evidence>
<gene>
    <name evidence="2" type="ORF">EYF80_059092</name>
</gene>
<reference evidence="2 3" key="1">
    <citation type="submission" date="2019-03" db="EMBL/GenBank/DDBJ databases">
        <title>First draft genome of Liparis tanakae, snailfish: a comprehensive survey of snailfish specific genes.</title>
        <authorList>
            <person name="Kim W."/>
            <person name="Song I."/>
            <person name="Jeong J.-H."/>
            <person name="Kim D."/>
            <person name="Kim S."/>
            <person name="Ryu S."/>
            <person name="Song J.Y."/>
            <person name="Lee S.K."/>
        </authorList>
    </citation>
    <scope>NUCLEOTIDE SEQUENCE [LARGE SCALE GENOMIC DNA]</scope>
    <source>
        <tissue evidence="2">Muscle</tissue>
    </source>
</reference>
<name>A0A4Z2EPC9_9TELE</name>
<evidence type="ECO:0000313" key="2">
    <source>
        <dbReference type="EMBL" id="TNN30756.1"/>
    </source>
</evidence>
<evidence type="ECO:0000256" key="1">
    <source>
        <dbReference type="SAM" id="MobiDB-lite"/>
    </source>
</evidence>
<keyword evidence="3" id="KW-1185">Reference proteome</keyword>
<accession>A0A4Z2EPC9</accession>
<proteinExistence type="predicted"/>
<dbReference type="EMBL" id="SRLO01004153">
    <property type="protein sequence ID" value="TNN30756.1"/>
    <property type="molecule type" value="Genomic_DNA"/>
</dbReference>
<feature type="compositionally biased region" description="Basic and acidic residues" evidence="1">
    <location>
        <begin position="144"/>
        <end position="154"/>
    </location>
</feature>
<sequence length="172" mass="18469">MDGNSSFLFRFITIVGRLQWDEESSAPGSGVSASSRAPPRSAAPETRALTLGLLDGDDYQTQPQIGTTSLGISLHVQTESCLLNAEPRAVSVRQMPGRSGLGRCITHMCSAAELEFPLEGVSSAEDGTYSKLTDTAAGTSPCGGKKERERPTCKEKKHMKLRQTPIRCQNPT</sequence>